<reference evidence="1" key="1">
    <citation type="submission" date="2022-02" db="EMBL/GenBank/DDBJ databases">
        <title>Plant Genome Project.</title>
        <authorList>
            <person name="Zhang R.-G."/>
        </authorList>
    </citation>
    <scope>NUCLEOTIDE SEQUENCE</scope>
    <source>
        <strain evidence="1">AT1</strain>
    </source>
</reference>
<evidence type="ECO:0000313" key="2">
    <source>
        <dbReference type="Proteomes" id="UP001062846"/>
    </source>
</evidence>
<name>A0ACC0Q3T1_RHOML</name>
<evidence type="ECO:0000313" key="1">
    <source>
        <dbReference type="EMBL" id="KAI8572104.1"/>
    </source>
</evidence>
<protein>
    <submittedName>
        <fullName evidence="1">Uncharacterized protein</fullName>
    </submittedName>
</protein>
<dbReference type="Proteomes" id="UP001062846">
    <property type="component" value="Chromosome 1"/>
</dbReference>
<dbReference type="EMBL" id="CM046388">
    <property type="protein sequence ID" value="KAI8572104.1"/>
    <property type="molecule type" value="Genomic_DNA"/>
</dbReference>
<sequence>MADHGMGGDNGEVVDRPEDQGGSMEVEEIEQQLVEAVGVEGGVEQGGGDGGQEQQQEIAGGEETRAVEAVPRARDQSGAVGSSSGPEDSGIVAEGPPVIERDSGGAEGSGAIGDETGLSGSPPRDSAKGKGVVIAEEHVEEVHTEGAQATEAAPVEIRTENVAFRPPAGADTSSRHMPITYDDIAEHAPDELVARLLAERPDIGEIVLKAKEDRARMIEAAEAAARAEREAERERAGPKGLAADIEAEEALGPRVSAVAEAGALKRPEFSEETYTLPRPHLFVPLGFAGYRPPQQTDYDPELILRDPGVHIATTWAEAEQRDIRGFGGPCSSLALYIGLPPRVRELVDAAGFREFIQTLTVPVRNDHAVLVALAERWRDTSNTFHLPLGEMTVTPSDFAAITGLRVGGEPIPFDSGIHADPAALEWFLGEVPQVERGAARYAQFIRYLKKKPANEHEEAQMARAYLLYMFGASLYPGRGSTVHLSYLPALRDLRTASRFDWGGAALGTAYQFFGDASRNGQSMAGYWRVWELWAYEVLKMYPPECKHPDLSTLPRALIWSKEYRGTKEGRGSLNAYRLYLDELRASQVEWNPWRTSGPVPEYLAQSRAVTASRVLLESAFGWQWYLGDRVVRQSLGYPEFQVPGPLPPRASHTGDYTLAELERFTRPNTELTRHLRLTMDYAVYQRDRLARPFGIRARREIQEQVREAGAERRAAVEAPRGGERRVRRRESWPVVGGPPELVWKVDVVDHQGNTAEVELVPALREPAAVTVQVPAEWVNEAVRRMLALENLVGRAAQGVPLQLRYPAPAAQPAQAAASWKAQAQGRAASRKRARSPPPQAVTGTTTRPVVTRRQTRSSQPTAVSKEAAKKAVARAEERYRIEMREVRGREEPVRKRLVVPDPVEDEEERDEESKSDSDDTVDDPRYLQNPHELAADDDEDDDDDDDDGGDAEEGLGDAEEDLRDTDWLG</sequence>
<proteinExistence type="predicted"/>
<gene>
    <name evidence="1" type="ORF">RHMOL_Rhmol01G0172400</name>
</gene>
<organism evidence="1 2">
    <name type="scientific">Rhododendron molle</name>
    <name type="common">Chinese azalea</name>
    <name type="synonym">Azalea mollis</name>
    <dbReference type="NCBI Taxonomy" id="49168"/>
    <lineage>
        <taxon>Eukaryota</taxon>
        <taxon>Viridiplantae</taxon>
        <taxon>Streptophyta</taxon>
        <taxon>Embryophyta</taxon>
        <taxon>Tracheophyta</taxon>
        <taxon>Spermatophyta</taxon>
        <taxon>Magnoliopsida</taxon>
        <taxon>eudicotyledons</taxon>
        <taxon>Gunneridae</taxon>
        <taxon>Pentapetalae</taxon>
        <taxon>asterids</taxon>
        <taxon>Ericales</taxon>
        <taxon>Ericaceae</taxon>
        <taxon>Ericoideae</taxon>
        <taxon>Rhodoreae</taxon>
        <taxon>Rhododendron</taxon>
    </lineage>
</organism>
<keyword evidence="2" id="KW-1185">Reference proteome</keyword>
<comment type="caution">
    <text evidence="1">The sequence shown here is derived from an EMBL/GenBank/DDBJ whole genome shotgun (WGS) entry which is preliminary data.</text>
</comment>
<accession>A0ACC0Q3T1</accession>